<dbReference type="OrthoDB" id="2534600at2759"/>
<dbReference type="Pfam" id="PF04082">
    <property type="entry name" value="Fungal_trans"/>
    <property type="match status" value="1"/>
</dbReference>
<evidence type="ECO:0000256" key="3">
    <source>
        <dbReference type="SAM" id="MobiDB-lite"/>
    </source>
</evidence>
<dbReference type="SMART" id="SM00066">
    <property type="entry name" value="GAL4"/>
    <property type="match status" value="1"/>
</dbReference>
<dbReference type="InterPro" id="IPR036864">
    <property type="entry name" value="Zn2-C6_fun-type_DNA-bd_sf"/>
</dbReference>
<dbReference type="Gene3D" id="3.40.50.720">
    <property type="entry name" value="NAD(P)-binding Rossmann-like Domain"/>
    <property type="match status" value="1"/>
</dbReference>
<dbReference type="EMBL" id="JAGMUX010000018">
    <property type="protein sequence ID" value="KAH7233864.1"/>
    <property type="molecule type" value="Genomic_DNA"/>
</dbReference>
<evidence type="ECO:0000259" key="4">
    <source>
        <dbReference type="PROSITE" id="PS50048"/>
    </source>
</evidence>
<dbReference type="InterPro" id="IPR013149">
    <property type="entry name" value="ADH-like_C"/>
</dbReference>
<dbReference type="InterPro" id="IPR036291">
    <property type="entry name" value="NAD(P)-bd_dom_sf"/>
</dbReference>
<dbReference type="Proteomes" id="UP000720189">
    <property type="component" value="Unassembled WGS sequence"/>
</dbReference>
<dbReference type="PROSITE" id="PS00463">
    <property type="entry name" value="ZN2_CY6_FUNGAL_1"/>
    <property type="match status" value="1"/>
</dbReference>
<dbReference type="InterPro" id="IPR001138">
    <property type="entry name" value="Zn2Cys6_DnaBD"/>
</dbReference>
<comment type="caution">
    <text evidence="5">The sequence shown here is derived from an EMBL/GenBank/DDBJ whole genome shotgun (WGS) entry which is preliminary data.</text>
</comment>
<feature type="domain" description="Zn(2)-C6 fungal-type" evidence="4">
    <location>
        <begin position="21"/>
        <end position="51"/>
    </location>
</feature>
<keyword evidence="6" id="KW-1185">Reference proteome</keyword>
<dbReference type="SUPFAM" id="SSF57701">
    <property type="entry name" value="Zn2/Cys6 DNA-binding domain"/>
    <property type="match status" value="1"/>
</dbReference>
<sequence>MDPPAKPKRTRVNKHKRVSRACNYCRACKHRCDGSHPTCSRCSAIHYPCSYGPDSKKRGLTTGYVRALELLWALVFTVVPNSKAVVQELLPDIQFALDSRSKLVLNSRLVRDYETLRQAWDGSDIQEELDQLLSNIQQGNDSGANSVASVKAEASTPDLAPRVKAFEAVQTSTPANDAREVSDPMDTDRANTPSTHDASVLQPAPWNDVSSPASAQQVRRLIDVYFAHTNCWLPMVQKHKMLELLYSPSRDDRAEEGNMATLWAVVAYASLQGTRNHNGASDGQSALPTPEMIYSKARQRIPNEDARLPGYVQALLILGLFKMDQEDLVSSWHLIGQAVRICLHLGTAPSTSHGSNAANVDDDNQKRLLLSCFILDTLVSCRLRKPPHLRTGDLCFSPKLAETGPNEWEPQNVTSTTLGNTNSMNQPSRVLSIFNCYVSLICILNDAMSNQQPSNRPCTKSLLALNRWYDGLPQHCQISPLPGKVQPGTAPHLTPQLYNLHLAFASTDMQLRSYLAATNGLPSTQTTGLAGLSMGYLLAAFGKEFGVANMPAIFTIYQDLGRRRVFRLVRQDHSVDLLVSSEPSPNLLPTPPEVCETDPVGTNRPERPSAVSLTRQVEESTTQSHAPISVENLDEYDIETWGKIFGTAELGEAGIPTQQDMESLDYLNGMACFRGDQICSQGGARHQLRGDLMGSGSAVVQVLNTVVFPYAEDIHQGKLPVFNLSLPLVPHPSHIGRVHAVGSDAILAKPGDLVFFSAAIYARDDPSVNIIQGHHGGEGTKGRKLMQGEWRDGALQQYQKVPLENIFVLDENRLCKQLGYTPADLHEISFYSISAGALFEAANLLAGETIVLGPATGTYGGITSDMALALGANVIAIGRSETKLAYLKQQLGNHERFSYVVMTGDDEVDATAIRKASPDGRGVEVYNDWASGSLNDSPYFSAAIQAVLPEGRVVLSGAPSGSISVPYTLVMHKNIKIIGKVMVSRGGIELTIKMVNSGVLKLGKRGGSSHKVYGLEEHHEAFEDAKQNSGFRVYTDVAPNSW</sequence>
<evidence type="ECO:0000313" key="5">
    <source>
        <dbReference type="EMBL" id="KAH7233864.1"/>
    </source>
</evidence>
<evidence type="ECO:0000313" key="6">
    <source>
        <dbReference type="Proteomes" id="UP000720189"/>
    </source>
</evidence>
<dbReference type="Gene3D" id="3.90.180.10">
    <property type="entry name" value="Medium-chain alcohol dehydrogenases, catalytic domain"/>
    <property type="match status" value="1"/>
</dbReference>
<dbReference type="GO" id="GO:0003677">
    <property type="term" value="F:DNA binding"/>
    <property type="evidence" value="ECO:0007669"/>
    <property type="project" value="InterPro"/>
</dbReference>
<feature type="region of interest" description="Disordered" evidence="3">
    <location>
        <begin position="582"/>
        <end position="608"/>
    </location>
</feature>
<keyword evidence="2" id="KW-0539">Nucleus</keyword>
<dbReference type="Gene3D" id="4.10.240.10">
    <property type="entry name" value="Zn(2)-C6 fungal-type DNA-binding domain"/>
    <property type="match status" value="1"/>
</dbReference>
<dbReference type="InterPro" id="IPR052783">
    <property type="entry name" value="Metabolic/Drug-Res_Regulator"/>
</dbReference>
<feature type="region of interest" description="Disordered" evidence="3">
    <location>
        <begin position="168"/>
        <end position="209"/>
    </location>
</feature>
<dbReference type="GO" id="GO:0045944">
    <property type="term" value="P:positive regulation of transcription by RNA polymerase II"/>
    <property type="evidence" value="ECO:0007669"/>
    <property type="project" value="TreeGrafter"/>
</dbReference>
<proteinExistence type="predicted"/>
<dbReference type="GO" id="GO:0008270">
    <property type="term" value="F:zinc ion binding"/>
    <property type="evidence" value="ECO:0007669"/>
    <property type="project" value="InterPro"/>
</dbReference>
<name>A0A9P9JYW0_FUSRE</name>
<dbReference type="SUPFAM" id="SSF50129">
    <property type="entry name" value="GroES-like"/>
    <property type="match status" value="1"/>
</dbReference>
<protein>
    <recommendedName>
        <fullName evidence="4">Zn(2)-C6 fungal-type domain-containing protein</fullName>
    </recommendedName>
</protein>
<dbReference type="AlphaFoldDB" id="A0A9P9JYW0"/>
<dbReference type="RefSeq" id="XP_046044209.1">
    <property type="nucleotide sequence ID" value="XM_046188634.1"/>
</dbReference>
<dbReference type="InterPro" id="IPR007219">
    <property type="entry name" value="XnlR_reg_dom"/>
</dbReference>
<accession>A0A9P9JYW0</accession>
<reference evidence="5" key="1">
    <citation type="journal article" date="2021" name="Nat. Commun.">
        <title>Genetic determinants of endophytism in the Arabidopsis root mycobiome.</title>
        <authorList>
            <person name="Mesny F."/>
            <person name="Miyauchi S."/>
            <person name="Thiergart T."/>
            <person name="Pickel B."/>
            <person name="Atanasova L."/>
            <person name="Karlsson M."/>
            <person name="Huettel B."/>
            <person name="Barry K.W."/>
            <person name="Haridas S."/>
            <person name="Chen C."/>
            <person name="Bauer D."/>
            <person name="Andreopoulos W."/>
            <person name="Pangilinan J."/>
            <person name="LaButti K."/>
            <person name="Riley R."/>
            <person name="Lipzen A."/>
            <person name="Clum A."/>
            <person name="Drula E."/>
            <person name="Henrissat B."/>
            <person name="Kohler A."/>
            <person name="Grigoriev I.V."/>
            <person name="Martin F.M."/>
            <person name="Hacquard S."/>
        </authorList>
    </citation>
    <scope>NUCLEOTIDE SEQUENCE</scope>
    <source>
        <strain evidence="5">MPI-CAGE-AT-0023</strain>
    </source>
</reference>
<dbReference type="Pfam" id="PF00172">
    <property type="entry name" value="Zn_clus"/>
    <property type="match status" value="1"/>
</dbReference>
<dbReference type="InterPro" id="IPR011032">
    <property type="entry name" value="GroES-like_sf"/>
</dbReference>
<dbReference type="PANTHER" id="PTHR47655">
    <property type="entry name" value="QUINIC ACID UTILIZATION ACTIVATOR"/>
    <property type="match status" value="1"/>
</dbReference>
<organism evidence="5 6">
    <name type="scientific">Fusarium redolens</name>
    <dbReference type="NCBI Taxonomy" id="48865"/>
    <lineage>
        <taxon>Eukaryota</taxon>
        <taxon>Fungi</taxon>
        <taxon>Dikarya</taxon>
        <taxon>Ascomycota</taxon>
        <taxon>Pezizomycotina</taxon>
        <taxon>Sordariomycetes</taxon>
        <taxon>Hypocreomycetidae</taxon>
        <taxon>Hypocreales</taxon>
        <taxon>Nectriaceae</taxon>
        <taxon>Fusarium</taxon>
        <taxon>Fusarium redolens species complex</taxon>
    </lineage>
</organism>
<dbReference type="SMART" id="SM00906">
    <property type="entry name" value="Fungal_trans"/>
    <property type="match status" value="1"/>
</dbReference>
<evidence type="ECO:0000256" key="1">
    <source>
        <dbReference type="ARBA" id="ARBA00022723"/>
    </source>
</evidence>
<dbReference type="Pfam" id="PF00107">
    <property type="entry name" value="ADH_zinc_N"/>
    <property type="match status" value="1"/>
</dbReference>
<evidence type="ECO:0000256" key="2">
    <source>
        <dbReference type="ARBA" id="ARBA00023242"/>
    </source>
</evidence>
<dbReference type="GO" id="GO:0000981">
    <property type="term" value="F:DNA-binding transcription factor activity, RNA polymerase II-specific"/>
    <property type="evidence" value="ECO:0007669"/>
    <property type="project" value="InterPro"/>
</dbReference>
<dbReference type="GeneID" id="70218588"/>
<gene>
    <name evidence="5" type="ORF">BKA55DRAFT_523348</name>
</gene>
<dbReference type="PROSITE" id="PS50048">
    <property type="entry name" value="ZN2_CY6_FUNGAL_2"/>
    <property type="match status" value="1"/>
</dbReference>
<dbReference type="CDD" id="cd12148">
    <property type="entry name" value="fungal_TF_MHR"/>
    <property type="match status" value="1"/>
</dbReference>
<keyword evidence="1" id="KW-0479">Metal-binding</keyword>
<dbReference type="GO" id="GO:0006351">
    <property type="term" value="P:DNA-templated transcription"/>
    <property type="evidence" value="ECO:0007669"/>
    <property type="project" value="InterPro"/>
</dbReference>
<dbReference type="CDD" id="cd05188">
    <property type="entry name" value="MDR"/>
    <property type="match status" value="1"/>
</dbReference>
<feature type="compositionally biased region" description="Basic and acidic residues" evidence="3">
    <location>
        <begin position="177"/>
        <end position="189"/>
    </location>
</feature>
<dbReference type="SUPFAM" id="SSF51735">
    <property type="entry name" value="NAD(P)-binding Rossmann-fold domains"/>
    <property type="match status" value="1"/>
</dbReference>
<dbReference type="CDD" id="cd00067">
    <property type="entry name" value="GAL4"/>
    <property type="match status" value="1"/>
</dbReference>
<dbReference type="PANTHER" id="PTHR47655:SF2">
    <property type="entry name" value="QUINIC ACID UTILIZATION ACTIVATOR"/>
    <property type="match status" value="1"/>
</dbReference>